<dbReference type="AlphaFoldDB" id="G0LY54"/>
<keyword evidence="1" id="KW-0472">Membrane</keyword>
<dbReference type="EMBL" id="FR874136">
    <property type="protein sequence ID" value="CCC15150.1"/>
    <property type="molecule type" value="Genomic_DNA"/>
</dbReference>
<accession>G0LY54</accession>
<reference evidence="2" key="1">
    <citation type="journal article" date="2011" name="Appl. Environ. Microbiol.">
        <title>Genetic screening of functional properties of lactic Acid bacteria in a fermented pearl millet slurry and in the metagenome of fermented starchy foods.</title>
        <authorList>
            <person name="Turpin W."/>
            <person name="Humblot C."/>
            <person name="Guyot J.P."/>
        </authorList>
    </citation>
    <scope>NUCLEOTIDE SEQUENCE</scope>
    <source>
        <strain evidence="2">10.7</strain>
    </source>
</reference>
<organism evidence="2">
    <name type="scientific">Pediococcus pentosaceus</name>
    <dbReference type="NCBI Taxonomy" id="1255"/>
    <lineage>
        <taxon>Bacteria</taxon>
        <taxon>Bacillati</taxon>
        <taxon>Bacillota</taxon>
        <taxon>Bacilli</taxon>
        <taxon>Lactobacillales</taxon>
        <taxon>Lactobacillaceae</taxon>
        <taxon>Pediococcus</taxon>
    </lineage>
</organism>
<feature type="non-terminal residue" evidence="2">
    <location>
        <position position="1"/>
    </location>
</feature>
<keyword evidence="1" id="KW-0812">Transmembrane</keyword>
<gene>
    <name evidence="2" type="primary">odc</name>
</gene>
<feature type="transmembrane region" description="Helical" evidence="1">
    <location>
        <begin position="6"/>
        <end position="22"/>
    </location>
</feature>
<protein>
    <submittedName>
        <fullName evidence="2">Ornithine decarboxylase</fullName>
    </submittedName>
</protein>
<evidence type="ECO:0000313" key="2">
    <source>
        <dbReference type="EMBL" id="CCC15150.1"/>
    </source>
</evidence>
<feature type="non-terminal residue" evidence="2">
    <location>
        <position position="69"/>
    </location>
</feature>
<keyword evidence="1" id="KW-1133">Transmembrane helix</keyword>
<evidence type="ECO:0000256" key="1">
    <source>
        <dbReference type="SAM" id="Phobius"/>
    </source>
</evidence>
<name>G0LY54_PEDPE</name>
<sequence length="69" mass="7638">KFLAYFLLIIFAYIRLLLRFYCKTPIRNGLLAWARSGSIFAISVRILSSSRSSATNGPINPSAFPSVGI</sequence>
<proteinExistence type="predicted"/>